<reference evidence="2" key="1">
    <citation type="submission" date="2021-01" db="EMBL/GenBank/DDBJ databases">
        <authorList>
            <person name="Corre E."/>
            <person name="Pelletier E."/>
            <person name="Niang G."/>
            <person name="Scheremetjew M."/>
            <person name="Finn R."/>
            <person name="Kale V."/>
            <person name="Holt S."/>
            <person name="Cochrane G."/>
            <person name="Meng A."/>
            <person name="Brown T."/>
            <person name="Cohen L."/>
        </authorList>
    </citation>
    <scope>NUCLEOTIDE SEQUENCE</scope>
    <source>
        <strain evidence="2">UIO037</strain>
    </source>
</reference>
<organism evidence="2">
    <name type="scientific">Prymnesium polylepis</name>
    <dbReference type="NCBI Taxonomy" id="72548"/>
    <lineage>
        <taxon>Eukaryota</taxon>
        <taxon>Haptista</taxon>
        <taxon>Haptophyta</taxon>
        <taxon>Prymnesiophyceae</taxon>
        <taxon>Prymnesiales</taxon>
        <taxon>Prymnesiaceae</taxon>
        <taxon>Prymnesium</taxon>
    </lineage>
</organism>
<dbReference type="EMBL" id="HBKO01001570">
    <property type="protein sequence ID" value="CAE2195429.1"/>
    <property type="molecule type" value="Transcribed_RNA"/>
</dbReference>
<gene>
    <name evidence="2" type="ORF">CPOL0286_LOCUS782</name>
</gene>
<keyword evidence="1" id="KW-0812">Transmembrane</keyword>
<evidence type="ECO:0000256" key="1">
    <source>
        <dbReference type="SAM" id="Phobius"/>
    </source>
</evidence>
<feature type="transmembrane region" description="Helical" evidence="1">
    <location>
        <begin position="123"/>
        <end position="146"/>
    </location>
</feature>
<keyword evidence="1" id="KW-1133">Transmembrane helix</keyword>
<keyword evidence="1" id="KW-0472">Membrane</keyword>
<proteinExistence type="predicted"/>
<dbReference type="AlphaFoldDB" id="A0A7S4M218"/>
<evidence type="ECO:0000313" key="2">
    <source>
        <dbReference type="EMBL" id="CAE2195429.1"/>
    </source>
</evidence>
<sequence>MREEDIDKVTARYKTTCEVTLSGDVSSFDDAVRTSMKIGFAGTVGVSADQVDLTIVSASVQARFETFSSSRAAMNAIEAAVLDKLGSRDEVAAMLASADVQGVTVESKPKISTAADEGADNTVLIVCASAGGALAFVLLLALVMLTRRRAAERTTRPVKMEHVYNDRREAATKPTALAVDPVQPPAYYSDSAKSMNNVI</sequence>
<accession>A0A7S4M218</accession>
<name>A0A7S4M218_9EUKA</name>
<protein>
    <submittedName>
        <fullName evidence="2">Uncharacterized protein</fullName>
    </submittedName>
</protein>